<dbReference type="EMBL" id="OZ037946">
    <property type="protein sequence ID" value="CAL1705668.1"/>
    <property type="molecule type" value="Genomic_DNA"/>
</dbReference>
<dbReference type="InterPro" id="IPR036770">
    <property type="entry name" value="Ankyrin_rpt-contain_sf"/>
</dbReference>
<dbReference type="SUPFAM" id="SSF48403">
    <property type="entry name" value="Ankyrin repeat"/>
    <property type="match status" value="1"/>
</dbReference>
<reference evidence="3" key="1">
    <citation type="submission" date="2024-04" db="EMBL/GenBank/DDBJ databases">
        <authorList>
            <person name="Shaw F."/>
            <person name="Minotto A."/>
        </authorList>
    </citation>
    <scope>NUCLEOTIDE SEQUENCE [LARGE SCALE GENOMIC DNA]</scope>
</reference>
<evidence type="ECO:0000256" key="1">
    <source>
        <dbReference type="PROSITE-ProRule" id="PRU00023"/>
    </source>
</evidence>
<evidence type="ECO:0000313" key="2">
    <source>
        <dbReference type="EMBL" id="CAL1705668.1"/>
    </source>
</evidence>
<dbReference type="InterPro" id="IPR002110">
    <property type="entry name" value="Ankyrin_rpt"/>
</dbReference>
<name>A0ABP1DF59_9APHY</name>
<dbReference type="PROSITE" id="PS50088">
    <property type="entry name" value="ANK_REPEAT"/>
    <property type="match status" value="1"/>
</dbReference>
<gene>
    <name evidence="2" type="ORF">GFSPODELE1_LOCUS5525</name>
</gene>
<protein>
    <submittedName>
        <fullName evidence="2">Uncharacterized protein</fullName>
    </submittedName>
</protein>
<dbReference type="Gene3D" id="1.25.40.20">
    <property type="entry name" value="Ankyrin repeat-containing domain"/>
    <property type="match status" value="1"/>
</dbReference>
<feature type="repeat" description="ANK" evidence="1">
    <location>
        <begin position="332"/>
        <end position="364"/>
    </location>
</feature>
<organism evidence="2 3">
    <name type="scientific">Somion occarium</name>
    <dbReference type="NCBI Taxonomy" id="3059160"/>
    <lineage>
        <taxon>Eukaryota</taxon>
        <taxon>Fungi</taxon>
        <taxon>Dikarya</taxon>
        <taxon>Basidiomycota</taxon>
        <taxon>Agaricomycotina</taxon>
        <taxon>Agaricomycetes</taxon>
        <taxon>Polyporales</taxon>
        <taxon>Cerrenaceae</taxon>
        <taxon>Somion</taxon>
    </lineage>
</organism>
<evidence type="ECO:0000313" key="3">
    <source>
        <dbReference type="Proteomes" id="UP001497453"/>
    </source>
</evidence>
<accession>A0ABP1DF59</accession>
<keyword evidence="3" id="KW-1185">Reference proteome</keyword>
<sequence>MLPLLPEVQRKVVIWTLSDRAEHEADDTTVMTVRSFSFSDHPICLRKWVLCSTYIYKPSAGAFVSAAGYPGNAIRHFSVVASHDSGEHVGSISGFLLNRLQCRGRFLQRVDTSEYCEELSKFTHKLFDNNGLLKQELVEQPYHRGTGCWGHEVDKGMIIYNHEIEVEDTFRHMGLGSFMLRELFKSDYVHSSDFVFAQDVPVTQRPLSLDEFQERREKAEAFLHKNGFRRVGRTNYMAYSPNPRHPSRAIPADQDAQSNIQFSRGEINDDSFDDESDHNTIEHAKVYPIHYAIATASSQESSRHRNVRTSLKDTIRNIHAADHGSIHLPDEAGATPLHYAASRCNLLAIRALLECESEGDLRTDLKRRDNILGTTPLEACEWAMRNIREDPESLEDAWSGHPDEGLRCSYILRKAAGENVGDEATFIESRRWGCTCGNCLEGWLSPRMRYRLMSEAAELFQMMDDSRPLFRRNGMPEPAQDYIGMYHIPQSLRRTMTNATFDAYRLLVASVNILLSRNTIPTPEAMITHSQGDAARHFTECGGNVESALNLVIDTAKDQSVLGDSEWDDSIADSDDDVIKEWNELPKCANDLDFGLVRARLGLSSVSTGPDRGMFDFGEDDYLDMGGFEYDVLPLDGVSNRLRGILTSMGH</sequence>
<dbReference type="Proteomes" id="UP001497453">
    <property type="component" value="Chromosome 3"/>
</dbReference>
<keyword evidence="1" id="KW-0040">ANK repeat</keyword>
<proteinExistence type="predicted"/>